<dbReference type="Proteomes" id="UP001323798">
    <property type="component" value="Chromosome"/>
</dbReference>
<dbReference type="EMBL" id="CP139368">
    <property type="protein sequence ID" value="WPR89624.1"/>
    <property type="molecule type" value="Genomic_DNA"/>
</dbReference>
<organism evidence="1 2">
    <name type="scientific">Microbacterium rhizosphaerae</name>
    <dbReference type="NCBI Taxonomy" id="1678237"/>
    <lineage>
        <taxon>Bacteria</taxon>
        <taxon>Bacillati</taxon>
        <taxon>Actinomycetota</taxon>
        <taxon>Actinomycetes</taxon>
        <taxon>Micrococcales</taxon>
        <taxon>Microbacteriaceae</taxon>
        <taxon>Microbacterium</taxon>
    </lineage>
</organism>
<accession>A0ABZ0SJR8</accession>
<evidence type="ECO:0000313" key="2">
    <source>
        <dbReference type="Proteomes" id="UP001323798"/>
    </source>
</evidence>
<sequence>MRLIFEYNGDDVRLVSQQPVDMAITGYDLPQEMMPGYHVEVQDADDAVLSRVPVRADLSSTREVFPEQPGEPITRVAVPERSGAFTVVVPAPAHADHLALVRVTPAEGAGDRAEAAPFARERMQVTELGRYPLEGGTR</sequence>
<proteinExistence type="predicted"/>
<reference evidence="1 2" key="1">
    <citation type="submission" date="2023-11" db="EMBL/GenBank/DDBJ databases">
        <title>Genome sequence of Microbacterium rhizosphaerae KACC 19337.</title>
        <authorList>
            <person name="Choi H."/>
            <person name="Kim S."/>
            <person name="Kim Y."/>
            <person name="Kwon S.-W."/>
            <person name="Heo J."/>
        </authorList>
    </citation>
    <scope>NUCLEOTIDE SEQUENCE [LARGE SCALE GENOMIC DNA]</scope>
    <source>
        <strain evidence="1 2">KACC 19337</strain>
    </source>
</reference>
<dbReference type="RefSeq" id="WP_320942338.1">
    <property type="nucleotide sequence ID" value="NZ_BAABEU010000003.1"/>
</dbReference>
<keyword evidence="2" id="KW-1185">Reference proteome</keyword>
<name>A0ABZ0SJR8_9MICO</name>
<protein>
    <submittedName>
        <fullName evidence="1">Uncharacterized protein</fullName>
    </submittedName>
</protein>
<evidence type="ECO:0000313" key="1">
    <source>
        <dbReference type="EMBL" id="WPR89624.1"/>
    </source>
</evidence>
<gene>
    <name evidence="1" type="ORF">SM116_17980</name>
</gene>